<dbReference type="AlphaFoldDB" id="A0A814W0S7"/>
<evidence type="ECO:0000313" key="1">
    <source>
        <dbReference type="EMBL" id="CAF1197722.1"/>
    </source>
</evidence>
<dbReference type="EMBL" id="CAJNOV010005103">
    <property type="protein sequence ID" value="CAF1197722.1"/>
    <property type="molecule type" value="Genomic_DNA"/>
</dbReference>
<dbReference type="Proteomes" id="UP000663855">
    <property type="component" value="Unassembled WGS sequence"/>
</dbReference>
<evidence type="ECO:0000313" key="3">
    <source>
        <dbReference type="Proteomes" id="UP000663855"/>
    </source>
</evidence>
<dbReference type="Proteomes" id="UP000681967">
    <property type="component" value="Unassembled WGS sequence"/>
</dbReference>
<dbReference type="EMBL" id="CAJOBH010134218">
    <property type="protein sequence ID" value="CAF4773677.1"/>
    <property type="molecule type" value="Genomic_DNA"/>
</dbReference>
<name>A0A814W0S7_9BILA</name>
<comment type="caution">
    <text evidence="1">The sequence shown here is derived from an EMBL/GenBank/DDBJ whole genome shotgun (WGS) entry which is preliminary data.</text>
</comment>
<sequence>MLIDERHKKQRSQIPLVKPRKDNLPVLIAMPPVTQQQQQQQQQQQRRRTNIVQPTTLFQSKTVNLSAPYNPHYHDISS</sequence>
<evidence type="ECO:0000313" key="2">
    <source>
        <dbReference type="EMBL" id="CAF4773677.1"/>
    </source>
</evidence>
<protein>
    <submittedName>
        <fullName evidence="1">Uncharacterized protein</fullName>
    </submittedName>
</protein>
<gene>
    <name evidence="2" type="ORF">BYL167_LOCUS47016</name>
    <name evidence="1" type="ORF">CJN711_LOCUS11856</name>
</gene>
<reference evidence="1" key="1">
    <citation type="submission" date="2021-02" db="EMBL/GenBank/DDBJ databases">
        <authorList>
            <person name="Nowell W R."/>
        </authorList>
    </citation>
    <scope>NUCLEOTIDE SEQUENCE</scope>
</reference>
<proteinExistence type="predicted"/>
<feature type="non-terminal residue" evidence="1">
    <location>
        <position position="78"/>
    </location>
</feature>
<accession>A0A814W0S7</accession>
<organism evidence="1 3">
    <name type="scientific">Rotaria magnacalcarata</name>
    <dbReference type="NCBI Taxonomy" id="392030"/>
    <lineage>
        <taxon>Eukaryota</taxon>
        <taxon>Metazoa</taxon>
        <taxon>Spiralia</taxon>
        <taxon>Gnathifera</taxon>
        <taxon>Rotifera</taxon>
        <taxon>Eurotatoria</taxon>
        <taxon>Bdelloidea</taxon>
        <taxon>Philodinida</taxon>
        <taxon>Philodinidae</taxon>
        <taxon>Rotaria</taxon>
    </lineage>
</organism>